<keyword evidence="1 4" id="KW-0479">Metal-binding</keyword>
<dbReference type="Pfam" id="PF25540">
    <property type="entry name" value="DUF7923"/>
    <property type="match status" value="1"/>
</dbReference>
<evidence type="ECO:0000256" key="1">
    <source>
        <dbReference type="ARBA" id="ARBA00022723"/>
    </source>
</evidence>
<evidence type="ECO:0000256" key="5">
    <source>
        <dbReference type="SAM" id="Coils"/>
    </source>
</evidence>
<evidence type="ECO:0000313" key="9">
    <source>
        <dbReference type="Proteomes" id="UP000325780"/>
    </source>
</evidence>
<protein>
    <recommendedName>
        <fullName evidence="7">C3H1-type domain-containing protein</fullName>
    </recommendedName>
</protein>
<dbReference type="PROSITE" id="PS50103">
    <property type="entry name" value="ZF_C3H1"/>
    <property type="match status" value="1"/>
</dbReference>
<dbReference type="InterPro" id="IPR000571">
    <property type="entry name" value="Znf_CCCH"/>
</dbReference>
<feature type="zinc finger region" description="C3H1-type" evidence="4">
    <location>
        <begin position="344"/>
        <end position="372"/>
    </location>
</feature>
<dbReference type="Pfam" id="PF25543">
    <property type="entry name" value="zf-CCCH_tandem"/>
    <property type="match status" value="1"/>
</dbReference>
<keyword evidence="3 4" id="KW-0862">Zinc</keyword>
<proteinExistence type="predicted"/>
<evidence type="ECO:0000313" key="8">
    <source>
        <dbReference type="EMBL" id="KAE8154530.1"/>
    </source>
</evidence>
<dbReference type="InterPro" id="IPR057683">
    <property type="entry name" value="DUF7923"/>
</dbReference>
<dbReference type="EMBL" id="ML742028">
    <property type="protein sequence ID" value="KAE8154530.1"/>
    <property type="molecule type" value="Genomic_DNA"/>
</dbReference>
<organism evidence="8 9">
    <name type="scientific">Aspergillus avenaceus</name>
    <dbReference type="NCBI Taxonomy" id="36643"/>
    <lineage>
        <taxon>Eukaryota</taxon>
        <taxon>Fungi</taxon>
        <taxon>Dikarya</taxon>
        <taxon>Ascomycota</taxon>
        <taxon>Pezizomycotina</taxon>
        <taxon>Eurotiomycetes</taxon>
        <taxon>Eurotiomycetidae</taxon>
        <taxon>Eurotiales</taxon>
        <taxon>Aspergillaceae</taxon>
        <taxon>Aspergillus</taxon>
        <taxon>Aspergillus subgen. Circumdati</taxon>
    </lineage>
</organism>
<dbReference type="GO" id="GO:0008270">
    <property type="term" value="F:zinc ion binding"/>
    <property type="evidence" value="ECO:0007669"/>
    <property type="project" value="UniProtKB-KW"/>
</dbReference>
<gene>
    <name evidence="8" type="ORF">BDV25DRAFT_147430</name>
</gene>
<dbReference type="AlphaFoldDB" id="A0A5N6U7K5"/>
<evidence type="ECO:0000256" key="3">
    <source>
        <dbReference type="ARBA" id="ARBA00022833"/>
    </source>
</evidence>
<dbReference type="SUPFAM" id="SSF90229">
    <property type="entry name" value="CCCH zinc finger"/>
    <property type="match status" value="1"/>
</dbReference>
<keyword evidence="9" id="KW-1185">Reference proteome</keyword>
<name>A0A5N6U7K5_ASPAV</name>
<dbReference type="OrthoDB" id="2270193at2759"/>
<dbReference type="InterPro" id="IPR057654">
    <property type="entry name" value="Znf-CCCH_tandem"/>
</dbReference>
<evidence type="ECO:0000256" key="2">
    <source>
        <dbReference type="ARBA" id="ARBA00022771"/>
    </source>
</evidence>
<dbReference type="PANTHER" id="PTHR37543:SF1">
    <property type="entry name" value="CCCH ZINC FINGER DNA BINDING PROTEIN (AFU_ORTHOLOGUE AFUA_5G12760)"/>
    <property type="match status" value="1"/>
</dbReference>
<keyword evidence="5" id="KW-0175">Coiled coil</keyword>
<evidence type="ECO:0000256" key="4">
    <source>
        <dbReference type="PROSITE-ProRule" id="PRU00723"/>
    </source>
</evidence>
<reference evidence="8 9" key="1">
    <citation type="submission" date="2019-04" db="EMBL/GenBank/DDBJ databases">
        <title>Friends and foes A comparative genomics study of 23 Aspergillus species from section Flavi.</title>
        <authorList>
            <consortium name="DOE Joint Genome Institute"/>
            <person name="Kjaerbolling I."/>
            <person name="Vesth T."/>
            <person name="Frisvad J.C."/>
            <person name="Nybo J.L."/>
            <person name="Theobald S."/>
            <person name="Kildgaard S."/>
            <person name="Isbrandt T."/>
            <person name="Kuo A."/>
            <person name="Sato A."/>
            <person name="Lyhne E.K."/>
            <person name="Kogle M.E."/>
            <person name="Wiebenga A."/>
            <person name="Kun R.S."/>
            <person name="Lubbers R.J."/>
            <person name="Makela M.R."/>
            <person name="Barry K."/>
            <person name="Chovatia M."/>
            <person name="Clum A."/>
            <person name="Daum C."/>
            <person name="Haridas S."/>
            <person name="He G."/>
            <person name="LaButti K."/>
            <person name="Lipzen A."/>
            <person name="Mondo S."/>
            <person name="Riley R."/>
            <person name="Salamov A."/>
            <person name="Simmons B.A."/>
            <person name="Magnuson J.K."/>
            <person name="Henrissat B."/>
            <person name="Mortensen U.H."/>
            <person name="Larsen T.O."/>
            <person name="Devries R.P."/>
            <person name="Grigoriev I.V."/>
            <person name="Machida M."/>
            <person name="Baker S.E."/>
            <person name="Andersen M.R."/>
        </authorList>
    </citation>
    <scope>NUCLEOTIDE SEQUENCE [LARGE SCALE GENOMIC DNA]</scope>
    <source>
        <strain evidence="8 9">IBT 18842</strain>
    </source>
</reference>
<dbReference type="Proteomes" id="UP000325780">
    <property type="component" value="Unassembled WGS sequence"/>
</dbReference>
<evidence type="ECO:0000256" key="6">
    <source>
        <dbReference type="SAM" id="MobiDB-lite"/>
    </source>
</evidence>
<feature type="compositionally biased region" description="Polar residues" evidence="6">
    <location>
        <begin position="291"/>
        <end position="311"/>
    </location>
</feature>
<keyword evidence="2 4" id="KW-0863">Zinc-finger</keyword>
<feature type="coiled-coil region" evidence="5">
    <location>
        <begin position="25"/>
        <end position="52"/>
    </location>
</feature>
<feature type="region of interest" description="Disordered" evidence="6">
    <location>
        <begin position="278"/>
        <end position="334"/>
    </location>
</feature>
<feature type="domain" description="C3H1-type" evidence="7">
    <location>
        <begin position="344"/>
        <end position="372"/>
    </location>
</feature>
<dbReference type="InterPro" id="IPR036855">
    <property type="entry name" value="Znf_CCCH_sf"/>
</dbReference>
<dbReference type="PANTHER" id="PTHR37543">
    <property type="entry name" value="CCCH ZINC FINGER DNA BINDING PROTEIN (AFU_ORTHOLOGUE AFUA_5G12760)"/>
    <property type="match status" value="1"/>
</dbReference>
<evidence type="ECO:0000259" key="7">
    <source>
        <dbReference type="PROSITE" id="PS50103"/>
    </source>
</evidence>
<accession>A0A5N6U7K5</accession>
<sequence length="437" mass="49624">MFDLDDVKLRYNKLKGIEDSKEKIIEELFSHVKELRRELKESRDEVDNFKHLTGLFKDKSNRDREALEVKSREQARLNYVSVLVDGDCMNFQDSLVQSGYDGGQKAVRLLKKAVEDHLFDLDPEANPSIQYRIRVYANVTGLMKTYRDTNIVPAEETMEAFIQGFNMENGFCDFVDAGTGKECSDVKLRALFEQDIIDVHCQRILFCASADNGYARVLGPYRESDRISLVEGPPFAREMKELSSNFATAVFPDVFRSNKIPSRRVSFSNSYITPPSTPAQNYASAAKAAVSRSQSTSERNRSPSPLTSARASPTPPRMSVCRNSKGQRVDPPLRYSSKDNVDVLKSQKLCNPFHIVGYCPYGDNCNHGHEPRLKPHQIEDLRYIARLRVCPRGIWCDDENCVCGHRCPRENCHGPGYMGCKFPKVMHWVDSNIVRAA</sequence>